<dbReference type="GO" id="GO:0044877">
    <property type="term" value="F:protein-containing complex binding"/>
    <property type="evidence" value="ECO:0007669"/>
    <property type="project" value="InterPro"/>
</dbReference>
<dbReference type="FunFam" id="1.10.1070.11:FF:000029">
    <property type="entry name" value="Serine/threonine-protein kinase TOR"/>
    <property type="match status" value="1"/>
</dbReference>
<dbReference type="CDD" id="cd05169">
    <property type="entry name" value="PIKKc_TOR"/>
    <property type="match status" value="1"/>
</dbReference>
<dbReference type="GO" id="GO:0031931">
    <property type="term" value="C:TORC1 complex"/>
    <property type="evidence" value="ECO:0007669"/>
    <property type="project" value="TreeGrafter"/>
</dbReference>
<dbReference type="GO" id="GO:0016242">
    <property type="term" value="P:negative regulation of macroautophagy"/>
    <property type="evidence" value="ECO:0007669"/>
    <property type="project" value="TreeGrafter"/>
</dbReference>
<dbReference type="GO" id="GO:0038202">
    <property type="term" value="P:TORC1 signaling"/>
    <property type="evidence" value="ECO:0007669"/>
    <property type="project" value="TreeGrafter"/>
</dbReference>
<dbReference type="GO" id="GO:0004674">
    <property type="term" value="F:protein serine/threonine kinase activity"/>
    <property type="evidence" value="ECO:0007669"/>
    <property type="project" value="UniProtKB-KW"/>
</dbReference>
<dbReference type="InterPro" id="IPR016024">
    <property type="entry name" value="ARM-type_fold"/>
</dbReference>
<dbReference type="InterPro" id="IPR011990">
    <property type="entry name" value="TPR-like_helical_dom_sf"/>
</dbReference>
<dbReference type="GeneID" id="80874555"/>
<dbReference type="Gene3D" id="3.30.1010.10">
    <property type="entry name" value="Phosphatidylinositol 3-kinase Catalytic Subunit, Chain A, domain 4"/>
    <property type="match status" value="1"/>
</dbReference>
<evidence type="ECO:0000256" key="10">
    <source>
        <dbReference type="ARBA" id="ARBA00047899"/>
    </source>
</evidence>
<dbReference type="GO" id="GO:0010972">
    <property type="term" value="P:negative regulation of G2/M transition of mitotic cell cycle"/>
    <property type="evidence" value="ECO:0007669"/>
    <property type="project" value="UniProtKB-ARBA"/>
</dbReference>
<dbReference type="RefSeq" id="XP_056034872.1">
    <property type="nucleotide sequence ID" value="XM_056179866.1"/>
</dbReference>
<keyword evidence="3 12" id="KW-0808">Transferase</keyword>
<dbReference type="PROSITE" id="PS50290">
    <property type="entry name" value="PI3_4_KINASE_3"/>
    <property type="match status" value="1"/>
</dbReference>
<dbReference type="SMART" id="SM01345">
    <property type="entry name" value="Rapamycin_bind"/>
    <property type="match status" value="1"/>
</dbReference>
<evidence type="ECO:0000313" key="16">
    <source>
        <dbReference type="EMBL" id="WBW70629.1"/>
    </source>
</evidence>
<dbReference type="FunFam" id="3.30.1010.10:FF:000004">
    <property type="entry name" value="Serine/threonine-protein kinase TOR"/>
    <property type="match status" value="1"/>
</dbReference>
<dbReference type="InterPro" id="IPR050517">
    <property type="entry name" value="DDR_Repair_Kinase"/>
</dbReference>
<dbReference type="SMART" id="SM01346">
    <property type="entry name" value="DUF3385"/>
    <property type="match status" value="1"/>
</dbReference>
<dbReference type="InterPro" id="IPR014009">
    <property type="entry name" value="PIK_FAT"/>
</dbReference>
<dbReference type="PANTHER" id="PTHR11139">
    <property type="entry name" value="ATAXIA TELANGIECTASIA MUTATED ATM -RELATED"/>
    <property type="match status" value="1"/>
</dbReference>
<dbReference type="InterPro" id="IPR003151">
    <property type="entry name" value="PIK-rel_kinase_FAT"/>
</dbReference>
<dbReference type="PROSITE" id="PS00916">
    <property type="entry name" value="PI3_4_KINASE_2"/>
    <property type="match status" value="1"/>
</dbReference>
<dbReference type="SMART" id="SM01343">
    <property type="entry name" value="FATC"/>
    <property type="match status" value="1"/>
</dbReference>
<dbReference type="PROSITE" id="PS51190">
    <property type="entry name" value="FATC"/>
    <property type="match status" value="1"/>
</dbReference>
<keyword evidence="2 12" id="KW-0723">Serine/threonine-protein kinase</keyword>
<dbReference type="InterPro" id="IPR058584">
    <property type="entry name" value="IMB1_TNPO1-like_TPR"/>
</dbReference>
<feature type="domain" description="FATC" evidence="15">
    <location>
        <begin position="2301"/>
        <end position="2333"/>
    </location>
</feature>
<dbReference type="Pfam" id="PF11865">
    <property type="entry name" value="mTOR_dom"/>
    <property type="match status" value="1"/>
</dbReference>
<dbReference type="GO" id="GO:0051321">
    <property type="term" value="P:meiotic cell cycle"/>
    <property type="evidence" value="ECO:0007669"/>
    <property type="project" value="UniProtKB-KW"/>
</dbReference>
<dbReference type="KEGG" id="som:SOMG_01073"/>
<organism evidence="16 17">
    <name type="scientific">Schizosaccharomyces osmophilus</name>
    <dbReference type="NCBI Taxonomy" id="2545709"/>
    <lineage>
        <taxon>Eukaryota</taxon>
        <taxon>Fungi</taxon>
        <taxon>Dikarya</taxon>
        <taxon>Ascomycota</taxon>
        <taxon>Taphrinomycotina</taxon>
        <taxon>Schizosaccharomycetes</taxon>
        <taxon>Schizosaccharomycetales</taxon>
        <taxon>Schizosaccharomycetaceae</taxon>
        <taxon>Schizosaccharomyces</taxon>
    </lineage>
</organism>
<dbReference type="Pfam" id="PF23593">
    <property type="entry name" value="HEAT_ATR"/>
    <property type="match status" value="1"/>
</dbReference>
<sequence>MECFADLLSKNESVQVTAAENLKDFVHSSTKELSGESLARFNNEINRRIFELIHSHDIHERFGGILAIGKLIEFESDGDITNLSRYANYLRMTLPSTDFRSMELSAKVFGQLAALGGTLAAELVEFEVQRAFEWLQGDRQEQKRMASVLILKSLAQNSPTLVYLYISEIFQNLWITLRDPKPLIRETAADALGACLDVVCQREAKVQLQCFSKVLLQAEFGLRQSSVEYLHGSLLAYKELFEKSGSFIREHYVAFCDLVLRLREHRDGTIRRSILLLLSTLAEYNPGKFQLKYLDPFMVYLLSQIRKDKEKPLAFEAIGRIAMAVNEAMIPYLQSILLVIRDTLTTKVRDRQQQEKPVFICIGMLAAAVKLELLEDSRSLLGLIFSCELSLHLRQALVKMAENIPPLLAPVQERLLNMVSQILTGKNFEIRNNDTYTPSFTNLYSARETNQHCKNVEPIILALETLGTFNFTGYSLISFIQESVLSYLDNDNPEVRIAAARTCCQVFARDPVCRKTTPLAIESVAEVLEKLLTLGIADSDPRIRETVLSLLDERFDRHLAHPDNIRCLFIALNDEVFSIREIAIVIIGRLALYNPAHVMPSLRKTIIQLLSDLEYSGNSRQKEESAQLLKLLVSKARMLIKPYIESIMHVILPKGSDPSPGVSSAIIAALGELASVEGDDIPTDVRSSFMKLILFSLQDQSSTLKRLASLKCLRQLCGASGYVIQPYMDYPFLLNILIEILQSEQPTPIKREVLRTLGVLGALDPYTYLATEQFSDKLQKSQSTHQSVFSNLPCTQYDSLENYAMVAVVTLVQILKDSSLAMHHTSVVQAVMHICSQLKFKSVAFLPQLVPTFLQLMTNLSPSSVELYFQQLTNLTSIVGPKIKDYISEIFNLSKVFWNTSPSLLLVIIDLIDSIAVALGDEFKFYLPQILSHMLKSFSSDTSPTRVISYKFLQSFVIFGSNIEEYMHLVLPVIIRSFERDSVPLQFRKSALKCISQLLQLVNFSDHASRIIHPLVRMLTKSNSELKIVIMDTLCAVVSQLGYDYAVFIPMINKVLVHHKITHPTYDLLVSKLLKGESLPKDLIANEFQQISSLKFELEDPPLTKLPVDQSSLKASWEASQKLTRDDWQDWIRRLSVELLKESPSSALRACSSLAGIYHPLSRDLFNVSFLSCWDELGASNKKSLVKSVETALNAPNISVEISQILLNLAEYMEREDHALPISIEALSAHASKANVYAKALHYTELQFMEETKEDVSIGTIESLITINNHLQQSDAAVGMLQYAKQHKQFNLKETWYEKLQRWDDALAAYETREAEGEHSFEISFGKLRCYFALGDWDHLSHLAQETWVVSEQEHREAIAPLAAAAAWGLGQWGLISEYVSAMDREPQEKEFFSAIHAVHRCQYEKAYLHIERHRDILVNDLSSIIRGSYNRAYGIMVKSQMLSELEEIIDYKKNESFEGNLDSLKKTWKKRLRGCQKNVDVWHNTLRFRALVFSPTHSPEMWIELANLCRRSDRLKLAGKCLNYLMGRDPSKPYPMDSLKSINPHVVYTYLKFLWANNNKEVAVASLEEFTSFLYSRNKTNRAMPFMDSGELSNDYEVSDEQSFLARCFHKQGKWKKVLQRSMLKESVTEILSSYYNATICDKNWYKAWHSWALVNFEVVGYYEQSDAGIGREMYPQYIVPAIRGFFKSSALSPKNSLQDILRLLNLWFKFGEHKGVAAAITEGFSNVPMDTWLEVIPQLIARIHTSSTSVRSSVHQLLSDIGRVHPQALVYSLTVSSKSTNIQQKQSAKSIMDSMLSHSDVLVRQALLVSHELIRVAILWHELWYEGLEEASQAYFTDHNTSLMIEIITPLHEILEKGPSTLSEVSFAQSFGYDLRRAKNCWKKYLKSDDSTELNQSWDIYYQVFRRIQRQLPKIKHLELQYVSPKLLDASDLELAVPGTYGHNKPVIKIAHFHRKFEVISSKQRPRRFTIRGSDGKDYQYALKGHEDLRQDERVMQLFGLCNTLLTTDSETFKRRLSIERYPVIPLSPNSGLLGWVPHSDTLHSLIRDFRAKRHLMLNHEHRMMLQMAPAYDSLTLLQKLEVFEFVLANTDGHDLYHLLWLRSPNSEAWLDRRISFTQSLALMSMVGYILGLGDRHPSNLMMDRYTGKIIHIDFADCFEVAMHRDKFPEHIPFRLTRMLINAMEVSGIQGTYTITCEHVLRVLRSNTESLMAVLEAFVYDPLINWRLMTKGSFGVTTTLKAGSSSVEEKSRSFVHRIRHLDYINEDKNNESENLNERSIQVLKRVSNKLTGKDFHLTEELPVKTQVERLIQQATAPENLCRCYVGWCSFW</sequence>
<evidence type="ECO:0000256" key="4">
    <source>
        <dbReference type="ARBA" id="ARBA00022737"/>
    </source>
</evidence>
<dbReference type="GO" id="GO:0005634">
    <property type="term" value="C:nucleus"/>
    <property type="evidence" value="ECO:0007669"/>
    <property type="project" value="TreeGrafter"/>
</dbReference>
<dbReference type="GO" id="GO:0000785">
    <property type="term" value="C:chromatin"/>
    <property type="evidence" value="ECO:0007669"/>
    <property type="project" value="UniProtKB-ARBA"/>
</dbReference>
<gene>
    <name evidence="16" type="primary">tor1</name>
    <name evidence="16" type="ORF">SOMG_01073</name>
</gene>
<dbReference type="GO" id="GO:1901992">
    <property type="term" value="P:positive regulation of mitotic cell cycle phase transition"/>
    <property type="evidence" value="ECO:0007669"/>
    <property type="project" value="UniProtKB-ARBA"/>
</dbReference>
<dbReference type="Gene3D" id="1.20.120.150">
    <property type="entry name" value="FKBP12-rapamycin binding domain"/>
    <property type="match status" value="1"/>
</dbReference>
<dbReference type="InterPro" id="IPR009076">
    <property type="entry name" value="FRB_dom"/>
</dbReference>
<keyword evidence="8" id="KW-0469">Meiosis</keyword>
<evidence type="ECO:0000256" key="3">
    <source>
        <dbReference type="ARBA" id="ARBA00022679"/>
    </source>
</evidence>
<keyword evidence="4" id="KW-0677">Repeat</keyword>
<dbReference type="GO" id="GO:0005524">
    <property type="term" value="F:ATP binding"/>
    <property type="evidence" value="ECO:0007669"/>
    <property type="project" value="UniProtKB-KW"/>
</dbReference>
<dbReference type="InterPro" id="IPR003152">
    <property type="entry name" value="FATC_dom"/>
</dbReference>
<evidence type="ECO:0000256" key="5">
    <source>
        <dbReference type="ARBA" id="ARBA00022741"/>
    </source>
</evidence>
<keyword evidence="17" id="KW-1185">Reference proteome</keyword>
<dbReference type="SUPFAM" id="SSF47212">
    <property type="entry name" value="FKBP12-rapamycin-binding domain of FKBP-rapamycin-associated protein (FRAP)"/>
    <property type="match status" value="1"/>
</dbReference>
<evidence type="ECO:0000256" key="6">
    <source>
        <dbReference type="ARBA" id="ARBA00022777"/>
    </source>
</evidence>
<evidence type="ECO:0000259" key="14">
    <source>
        <dbReference type="PROSITE" id="PS51189"/>
    </source>
</evidence>
<dbReference type="GO" id="GO:0031137">
    <property type="term" value="P:regulation of conjugation with cellular fusion"/>
    <property type="evidence" value="ECO:0007669"/>
    <property type="project" value="UniProtKB-ARBA"/>
</dbReference>
<dbReference type="Gene3D" id="1.10.1070.11">
    <property type="entry name" value="Phosphatidylinositol 3-/4-kinase, catalytic domain"/>
    <property type="match status" value="1"/>
</dbReference>
<dbReference type="InterPro" id="IPR000403">
    <property type="entry name" value="PI3/4_kinase_cat_dom"/>
</dbReference>
<dbReference type="FunFam" id="1.25.10.10:FF:000582">
    <property type="entry name" value="Serine/threonine-protein kinase TOR"/>
    <property type="match status" value="1"/>
</dbReference>
<dbReference type="Proteomes" id="UP001212411">
    <property type="component" value="Chromosome 1"/>
</dbReference>
<evidence type="ECO:0000256" key="8">
    <source>
        <dbReference type="ARBA" id="ARBA00023254"/>
    </source>
</evidence>
<dbReference type="InterPro" id="IPR057564">
    <property type="entry name" value="HEAT_ATR"/>
</dbReference>
<dbReference type="InterPro" id="IPR018936">
    <property type="entry name" value="PI3/4_kinase_CS"/>
</dbReference>
<keyword evidence="5 12" id="KW-0547">Nucleotide-binding</keyword>
<evidence type="ECO:0000256" key="7">
    <source>
        <dbReference type="ARBA" id="ARBA00022840"/>
    </source>
</evidence>
<dbReference type="SMART" id="SM00146">
    <property type="entry name" value="PI3Kc"/>
    <property type="match status" value="1"/>
</dbReference>
<protein>
    <recommendedName>
        <fullName evidence="12">Serine/threonine-protein kinase TOR</fullName>
        <ecNumber evidence="12">2.7.11.1</ecNumber>
    </recommendedName>
</protein>
<dbReference type="InterPro" id="IPR036738">
    <property type="entry name" value="FRB_sf"/>
</dbReference>
<evidence type="ECO:0000256" key="9">
    <source>
        <dbReference type="ARBA" id="ARBA00023306"/>
    </source>
</evidence>
<dbReference type="InterPro" id="IPR011009">
    <property type="entry name" value="Kinase-like_dom_sf"/>
</dbReference>
<dbReference type="GO" id="GO:0005737">
    <property type="term" value="C:cytoplasm"/>
    <property type="evidence" value="ECO:0007669"/>
    <property type="project" value="TreeGrafter"/>
</dbReference>
<dbReference type="InterPro" id="IPR026683">
    <property type="entry name" value="TOR_cat"/>
</dbReference>
<accession>A0AAE9W6V6</accession>
<feature type="domain" description="PI3K/PI4K catalytic" evidence="13">
    <location>
        <begin position="1955"/>
        <end position="2269"/>
    </location>
</feature>
<dbReference type="Gene3D" id="1.25.40.10">
    <property type="entry name" value="Tetratricopeptide repeat domain"/>
    <property type="match status" value="1"/>
</dbReference>
<feature type="domain" description="FAT" evidence="14">
    <location>
        <begin position="1226"/>
        <end position="1781"/>
    </location>
</feature>
<evidence type="ECO:0000256" key="1">
    <source>
        <dbReference type="ARBA" id="ARBA00011031"/>
    </source>
</evidence>
<dbReference type="FunFam" id="1.20.120.150:FF:000001">
    <property type="entry name" value="Serine/threonine-protein kinase TOR"/>
    <property type="match status" value="1"/>
</dbReference>
<dbReference type="InterPro" id="IPR011989">
    <property type="entry name" value="ARM-like"/>
</dbReference>
<keyword evidence="6 12" id="KW-0418">Kinase</keyword>
<comment type="catalytic activity">
    <reaction evidence="11">
        <text>L-seryl-[protein] + ATP = O-phospho-L-seryl-[protein] + ADP + H(+)</text>
        <dbReference type="Rhea" id="RHEA:17989"/>
        <dbReference type="Rhea" id="RHEA-COMP:9863"/>
        <dbReference type="Rhea" id="RHEA-COMP:11604"/>
        <dbReference type="ChEBI" id="CHEBI:15378"/>
        <dbReference type="ChEBI" id="CHEBI:29999"/>
        <dbReference type="ChEBI" id="CHEBI:30616"/>
        <dbReference type="ChEBI" id="CHEBI:83421"/>
        <dbReference type="ChEBI" id="CHEBI:456216"/>
        <dbReference type="EC" id="2.7.11.1"/>
    </reaction>
</comment>
<dbReference type="PANTHER" id="PTHR11139:SF122">
    <property type="entry name" value="SERINE_THREONINE-PROTEIN KINASE TOR1"/>
    <property type="match status" value="1"/>
</dbReference>
<evidence type="ECO:0000256" key="2">
    <source>
        <dbReference type="ARBA" id="ARBA00022527"/>
    </source>
</evidence>
<dbReference type="Pfam" id="PF25574">
    <property type="entry name" value="TPR_IMB1"/>
    <property type="match status" value="1"/>
</dbReference>
<evidence type="ECO:0000259" key="15">
    <source>
        <dbReference type="PROSITE" id="PS51190"/>
    </source>
</evidence>
<evidence type="ECO:0000259" key="13">
    <source>
        <dbReference type="PROSITE" id="PS50290"/>
    </source>
</evidence>
<comment type="similarity">
    <text evidence="1 12">Belongs to the PI3/PI4-kinase family.</text>
</comment>
<keyword evidence="9" id="KW-0131">Cell cycle</keyword>
<dbReference type="InterPro" id="IPR024585">
    <property type="entry name" value="mTOR_dom"/>
</dbReference>
<reference evidence="16 17" key="1">
    <citation type="journal article" date="2023" name="G3 (Bethesda)">
        <title>A high-quality reference genome for the fission yeast Schizosaccharomyces osmophilus.</title>
        <authorList>
            <person name="Jia G.S."/>
            <person name="Zhang W.C."/>
            <person name="Liang Y."/>
            <person name="Liu X.H."/>
            <person name="Rhind N."/>
            <person name="Pidoux A."/>
            <person name="Brysch-Herzberg M."/>
            <person name="Du L.L."/>
        </authorList>
    </citation>
    <scope>NUCLEOTIDE SEQUENCE [LARGE SCALE GENOMIC DNA]</scope>
    <source>
        <strain evidence="16 17">CBS 15793</strain>
    </source>
</reference>
<dbReference type="Pfam" id="PF08771">
    <property type="entry name" value="FRB_dom"/>
    <property type="match status" value="1"/>
</dbReference>
<dbReference type="EMBL" id="CP115611">
    <property type="protein sequence ID" value="WBW70629.1"/>
    <property type="molecule type" value="Genomic_DNA"/>
</dbReference>
<evidence type="ECO:0000256" key="11">
    <source>
        <dbReference type="ARBA" id="ARBA00048679"/>
    </source>
</evidence>
<dbReference type="Pfam" id="PF02259">
    <property type="entry name" value="FAT"/>
    <property type="match status" value="1"/>
</dbReference>
<evidence type="ECO:0000313" key="17">
    <source>
        <dbReference type="Proteomes" id="UP001212411"/>
    </source>
</evidence>
<dbReference type="InterPro" id="IPR036940">
    <property type="entry name" value="PI3/4_kinase_cat_sf"/>
</dbReference>
<dbReference type="EC" id="2.7.11.1" evidence="12"/>
<keyword evidence="7 12" id="KW-0067">ATP-binding</keyword>
<dbReference type="PROSITE" id="PS00915">
    <property type="entry name" value="PI3_4_KINASE_1"/>
    <property type="match status" value="1"/>
</dbReference>
<dbReference type="FunFam" id="1.25.10.10:FF:000371">
    <property type="entry name" value="Serine/threonine-protein kinase TOR"/>
    <property type="match status" value="1"/>
</dbReference>
<dbReference type="SUPFAM" id="SSF48371">
    <property type="entry name" value="ARM repeat"/>
    <property type="match status" value="2"/>
</dbReference>
<dbReference type="GO" id="GO:0045944">
    <property type="term" value="P:positive regulation of transcription by RNA polymerase II"/>
    <property type="evidence" value="ECO:0007669"/>
    <property type="project" value="UniProtKB-ARBA"/>
</dbReference>
<dbReference type="GO" id="GO:0031932">
    <property type="term" value="C:TORC2 complex"/>
    <property type="evidence" value="ECO:0007669"/>
    <property type="project" value="TreeGrafter"/>
</dbReference>
<evidence type="ECO:0000256" key="12">
    <source>
        <dbReference type="RuleBase" id="RU364109"/>
    </source>
</evidence>
<dbReference type="Gene3D" id="1.25.10.10">
    <property type="entry name" value="Leucine-rich Repeat Variant"/>
    <property type="match status" value="5"/>
</dbReference>
<dbReference type="Pfam" id="PF02260">
    <property type="entry name" value="FATC"/>
    <property type="match status" value="1"/>
</dbReference>
<comment type="catalytic activity">
    <reaction evidence="10 12">
        <text>L-threonyl-[protein] + ATP = O-phospho-L-threonyl-[protein] + ADP + H(+)</text>
        <dbReference type="Rhea" id="RHEA:46608"/>
        <dbReference type="Rhea" id="RHEA-COMP:11060"/>
        <dbReference type="Rhea" id="RHEA-COMP:11605"/>
        <dbReference type="ChEBI" id="CHEBI:15378"/>
        <dbReference type="ChEBI" id="CHEBI:30013"/>
        <dbReference type="ChEBI" id="CHEBI:30616"/>
        <dbReference type="ChEBI" id="CHEBI:61977"/>
        <dbReference type="ChEBI" id="CHEBI:456216"/>
        <dbReference type="EC" id="2.7.11.1"/>
    </reaction>
</comment>
<proteinExistence type="inferred from homology"/>
<dbReference type="PROSITE" id="PS51189">
    <property type="entry name" value="FAT"/>
    <property type="match status" value="1"/>
</dbReference>
<dbReference type="Pfam" id="PF00454">
    <property type="entry name" value="PI3_PI4_kinase"/>
    <property type="match status" value="1"/>
</dbReference>
<dbReference type="SUPFAM" id="SSF56112">
    <property type="entry name" value="Protein kinase-like (PK-like)"/>
    <property type="match status" value="1"/>
</dbReference>
<name>A0AAE9W6V6_9SCHI</name>